<dbReference type="Proteomes" id="UP000250088">
    <property type="component" value="Chromosome"/>
</dbReference>
<evidence type="ECO:0000256" key="5">
    <source>
        <dbReference type="SAM" id="Phobius"/>
    </source>
</evidence>
<keyword evidence="6" id="KW-0966">Cell projection</keyword>
<feature type="transmembrane region" description="Helical" evidence="5">
    <location>
        <begin position="12"/>
        <end position="36"/>
    </location>
</feature>
<dbReference type="NCBIfam" id="TIGR02537">
    <property type="entry name" value="arch_flag_Nterm"/>
    <property type="match status" value="1"/>
</dbReference>
<evidence type="ECO:0000313" key="6">
    <source>
        <dbReference type="EMBL" id="ARS88970.1"/>
    </source>
</evidence>
<dbReference type="InterPro" id="IPR002774">
    <property type="entry name" value="Flagellin_arc-type"/>
</dbReference>
<protein>
    <recommendedName>
        <fullName evidence="4">Flagellin</fullName>
    </recommendedName>
</protein>
<dbReference type="RefSeq" id="WP_086887356.1">
    <property type="nucleotide sequence ID" value="NZ_CP019893.1"/>
</dbReference>
<organism evidence="6 7">
    <name type="scientific">Natrarchaeobaculum aegyptiacum</name>
    <dbReference type="NCBI Taxonomy" id="745377"/>
    <lineage>
        <taxon>Archaea</taxon>
        <taxon>Methanobacteriati</taxon>
        <taxon>Methanobacteriota</taxon>
        <taxon>Stenosarchaea group</taxon>
        <taxon>Halobacteria</taxon>
        <taxon>Halobacteriales</taxon>
        <taxon>Natrialbaceae</taxon>
        <taxon>Natrarchaeobaculum</taxon>
    </lineage>
</organism>
<comment type="subcellular location">
    <subcellularLocation>
        <location evidence="1 4">Archaeal flagellum</location>
    </subcellularLocation>
</comment>
<dbReference type="OrthoDB" id="102632at2157"/>
<dbReference type="KEGG" id="naj:B1756_03835"/>
<sequence length="199" mass="21197">MFTKDTDRERGQVGIGTLIVFIAMVLVAAIAAGVLINTAGMLQSQAEATGEESTAQVSDRLDIVSTSGTIGEDGEGENAITDLKFVMATAPGSDPVDLEEVTVQFIGEQGEETIELEEGHLENIQGLQSETVLIDSNARAEIEIYLGDGDTEDGDVEAWDPMSEGERGTVIFTTDSGASTEKELRIPTTIIDDEESVRL</sequence>
<keyword evidence="7" id="KW-1185">Reference proteome</keyword>
<keyword evidence="5" id="KW-0472">Membrane</keyword>
<dbReference type="PANTHER" id="PTHR35903">
    <property type="entry name" value="FLAGELLIN B1"/>
    <property type="match status" value="1"/>
</dbReference>
<dbReference type="PANTHER" id="PTHR35903:SF1">
    <property type="entry name" value="FLAGELLIN B1"/>
    <property type="match status" value="1"/>
</dbReference>
<comment type="similarity">
    <text evidence="2 4">Belongs to the archaeal flagellin family.</text>
</comment>
<dbReference type="GO" id="GO:0097588">
    <property type="term" value="P:archaeal or bacterial-type flagellum-dependent cell motility"/>
    <property type="evidence" value="ECO:0007669"/>
    <property type="project" value="InterPro"/>
</dbReference>
<evidence type="ECO:0000256" key="1">
    <source>
        <dbReference type="ARBA" id="ARBA00004618"/>
    </source>
</evidence>
<dbReference type="EMBL" id="CP019893">
    <property type="protein sequence ID" value="ARS88970.1"/>
    <property type="molecule type" value="Genomic_DNA"/>
</dbReference>
<dbReference type="AlphaFoldDB" id="A0A2Z2HPL1"/>
<evidence type="ECO:0000313" key="7">
    <source>
        <dbReference type="Proteomes" id="UP000250088"/>
    </source>
</evidence>
<name>A0A2Z2HPL1_9EURY</name>
<keyword evidence="3 4" id="KW-0974">Archaeal flagellum</keyword>
<dbReference type="Pfam" id="PF01917">
    <property type="entry name" value="Flagellin_arch-type"/>
    <property type="match status" value="1"/>
</dbReference>
<evidence type="ECO:0000256" key="3">
    <source>
        <dbReference type="ARBA" id="ARBA00022440"/>
    </source>
</evidence>
<dbReference type="GeneID" id="32893180"/>
<dbReference type="GO" id="GO:0005198">
    <property type="term" value="F:structural molecule activity"/>
    <property type="evidence" value="ECO:0007669"/>
    <property type="project" value="InterPro"/>
</dbReference>
<comment type="function">
    <text evidence="4">Flagellin is the subunit protein which polymerizes to form the filaments of archaeal flagella.</text>
</comment>
<reference evidence="7" key="1">
    <citation type="submission" date="2017-02" db="EMBL/GenBank/DDBJ databases">
        <title>Natronthermophilus aegyptiacus gen. nov.,sp. nov., an aerobic, extremely halophilic alkalithermophilic archaeon isolated from the athalassohaline Wadi An Natrun, Egypt.</title>
        <authorList>
            <person name="Zhao B."/>
        </authorList>
    </citation>
    <scope>NUCLEOTIDE SEQUENCE [LARGE SCALE GENOMIC DNA]</scope>
    <source>
        <strain evidence="7">JW/NM-HA 15</strain>
    </source>
</reference>
<proteinExistence type="inferred from homology"/>
<keyword evidence="5" id="KW-1133">Transmembrane helix</keyword>
<evidence type="ECO:0000256" key="2">
    <source>
        <dbReference type="ARBA" id="ARBA00010256"/>
    </source>
</evidence>
<dbReference type="GO" id="GO:0097589">
    <property type="term" value="C:archaeal-type flagellum"/>
    <property type="evidence" value="ECO:0007669"/>
    <property type="project" value="UniProtKB-SubCell"/>
</dbReference>
<gene>
    <name evidence="6" type="ORF">B1756_03835</name>
</gene>
<accession>A0A2Z2HPL1</accession>
<keyword evidence="6" id="KW-0969">Cilium</keyword>
<evidence type="ECO:0000256" key="4">
    <source>
        <dbReference type="RuleBase" id="RU361282"/>
    </source>
</evidence>
<keyword evidence="5" id="KW-0812">Transmembrane</keyword>
<keyword evidence="6" id="KW-0282">Flagellum</keyword>
<dbReference type="InterPro" id="IPR013373">
    <property type="entry name" value="Flagellin/pilin_N_arc"/>
</dbReference>